<feature type="compositionally biased region" description="Low complexity" evidence="5">
    <location>
        <begin position="218"/>
        <end position="228"/>
    </location>
</feature>
<evidence type="ECO:0000256" key="1">
    <source>
        <dbReference type="ARBA" id="ARBA00004141"/>
    </source>
</evidence>
<sequence>MTGRFQLNFPEPRPRDGWFKLGGFDVTTTALLVGLGVLSMFAYAVSPDALLNLVFFPELVREGELWRLVTWPIATRPTIWALISLVFFWIFGHRVEEMVGRVRFTRLVLILIIFPAAVVTALLISGAAAVGIGLLGTAMLCIFAADQPNAPFFFGIPAWLIAVIFVALDVLQYVGDRLWGNLMQLLLTIALAMIVMRQFGELRETMGFIPQLAGGKSGKSTSRGGRPSAKPAKRKKQSRDFDRVVSQGPWTGPSPGDQAEMDRLLDKMNSVGLSEAERKRLSELGKRLRGN</sequence>
<evidence type="ECO:0000259" key="7">
    <source>
        <dbReference type="Pfam" id="PF01694"/>
    </source>
</evidence>
<dbReference type="Pfam" id="PF01694">
    <property type="entry name" value="Rhomboid"/>
    <property type="match status" value="1"/>
</dbReference>
<evidence type="ECO:0000256" key="3">
    <source>
        <dbReference type="ARBA" id="ARBA00022989"/>
    </source>
</evidence>
<evidence type="ECO:0000256" key="6">
    <source>
        <dbReference type="SAM" id="Phobius"/>
    </source>
</evidence>
<feature type="transmembrane region" description="Helical" evidence="6">
    <location>
        <begin position="65"/>
        <end position="92"/>
    </location>
</feature>
<feature type="region of interest" description="Disordered" evidence="5">
    <location>
        <begin position="213"/>
        <end position="261"/>
    </location>
</feature>
<comment type="subcellular location">
    <subcellularLocation>
        <location evidence="1">Membrane</location>
        <topology evidence="1">Multi-pass membrane protein</topology>
    </subcellularLocation>
</comment>
<evidence type="ECO:0000313" key="8">
    <source>
        <dbReference type="EMBL" id="CAB4545381.1"/>
    </source>
</evidence>
<evidence type="ECO:0000256" key="4">
    <source>
        <dbReference type="ARBA" id="ARBA00023136"/>
    </source>
</evidence>
<keyword evidence="3 6" id="KW-1133">Transmembrane helix</keyword>
<dbReference type="Gene3D" id="1.20.1540.10">
    <property type="entry name" value="Rhomboid-like"/>
    <property type="match status" value="1"/>
</dbReference>
<feature type="transmembrane region" description="Helical" evidence="6">
    <location>
        <begin position="178"/>
        <end position="196"/>
    </location>
</feature>
<dbReference type="GO" id="GO:0016020">
    <property type="term" value="C:membrane"/>
    <property type="evidence" value="ECO:0007669"/>
    <property type="project" value="UniProtKB-SubCell"/>
</dbReference>
<feature type="transmembrane region" description="Helical" evidence="6">
    <location>
        <begin position="152"/>
        <end position="172"/>
    </location>
</feature>
<feature type="transmembrane region" description="Helical" evidence="6">
    <location>
        <begin position="104"/>
        <end position="122"/>
    </location>
</feature>
<evidence type="ECO:0000256" key="2">
    <source>
        <dbReference type="ARBA" id="ARBA00022692"/>
    </source>
</evidence>
<dbReference type="SUPFAM" id="SSF144091">
    <property type="entry name" value="Rhomboid-like"/>
    <property type="match status" value="1"/>
</dbReference>
<evidence type="ECO:0000256" key="5">
    <source>
        <dbReference type="SAM" id="MobiDB-lite"/>
    </source>
</evidence>
<keyword evidence="2 6" id="KW-0812">Transmembrane</keyword>
<organism evidence="8">
    <name type="scientific">freshwater metagenome</name>
    <dbReference type="NCBI Taxonomy" id="449393"/>
    <lineage>
        <taxon>unclassified sequences</taxon>
        <taxon>metagenomes</taxon>
        <taxon>ecological metagenomes</taxon>
    </lineage>
</organism>
<protein>
    <submittedName>
        <fullName evidence="8">Unannotated protein</fullName>
    </submittedName>
</protein>
<proteinExistence type="predicted"/>
<dbReference type="EMBL" id="CAEZSR010000013">
    <property type="protein sequence ID" value="CAB4545381.1"/>
    <property type="molecule type" value="Genomic_DNA"/>
</dbReference>
<dbReference type="InterPro" id="IPR035952">
    <property type="entry name" value="Rhomboid-like_sf"/>
</dbReference>
<feature type="transmembrane region" description="Helical" evidence="6">
    <location>
        <begin position="21"/>
        <end position="45"/>
    </location>
</feature>
<gene>
    <name evidence="8" type="ORF">UFOPK1493_00622</name>
</gene>
<reference evidence="8" key="1">
    <citation type="submission" date="2020-05" db="EMBL/GenBank/DDBJ databases">
        <authorList>
            <person name="Chiriac C."/>
            <person name="Salcher M."/>
            <person name="Ghai R."/>
            <person name="Kavagutti S V."/>
        </authorList>
    </citation>
    <scope>NUCLEOTIDE SEQUENCE</scope>
</reference>
<accession>A0A6J6C1W6</accession>
<dbReference type="GO" id="GO:0004252">
    <property type="term" value="F:serine-type endopeptidase activity"/>
    <property type="evidence" value="ECO:0007669"/>
    <property type="project" value="InterPro"/>
</dbReference>
<dbReference type="AlphaFoldDB" id="A0A6J6C1W6"/>
<name>A0A6J6C1W6_9ZZZZ</name>
<keyword evidence="4 6" id="KW-0472">Membrane</keyword>
<feature type="domain" description="Peptidase S54 rhomboid" evidence="7">
    <location>
        <begin position="63"/>
        <end position="197"/>
    </location>
</feature>
<dbReference type="InterPro" id="IPR022764">
    <property type="entry name" value="Peptidase_S54_rhomboid_dom"/>
</dbReference>